<sequence>MSLDGASLTALWWAVIFSGIYHGINPGMGWPLAVSAGLMERKHSALPKALGMLAFGHLLAMLAILLPFSLVTLLITWEMELRIGAGLLVIAMGVYLLINRRHPKFLARVHPARLALWSFLAAMAHGAGLMLVPIYLGICAVGASDSGHEAARTLMSGNIGNALAVAIVHTLAMTVAGGILATIIYFWLGLKFLSRTWFNLDIVWAVSLVLVGLFGIYSAYLGH</sequence>
<keyword evidence="1" id="KW-0472">Membrane</keyword>
<feature type="transmembrane region" description="Helical" evidence="1">
    <location>
        <begin position="119"/>
        <end position="143"/>
    </location>
</feature>
<feature type="transmembrane region" description="Helical" evidence="1">
    <location>
        <begin position="81"/>
        <end position="98"/>
    </location>
</feature>
<evidence type="ECO:0000313" key="2">
    <source>
        <dbReference type="EMBL" id="MFD0917297.1"/>
    </source>
</evidence>
<dbReference type="RefSeq" id="WP_377213160.1">
    <property type="nucleotide sequence ID" value="NZ_JBHTJV010000011.1"/>
</dbReference>
<feature type="transmembrane region" description="Helical" evidence="1">
    <location>
        <begin position="12"/>
        <end position="38"/>
    </location>
</feature>
<gene>
    <name evidence="2" type="ORF">ACFQ14_12850</name>
</gene>
<name>A0ABW3FFN8_9HYPH</name>
<evidence type="ECO:0000313" key="3">
    <source>
        <dbReference type="Proteomes" id="UP001597101"/>
    </source>
</evidence>
<accession>A0ABW3FFN8</accession>
<evidence type="ECO:0000256" key="1">
    <source>
        <dbReference type="SAM" id="Phobius"/>
    </source>
</evidence>
<dbReference type="EMBL" id="JBHTJV010000011">
    <property type="protein sequence ID" value="MFD0917297.1"/>
    <property type="molecule type" value="Genomic_DNA"/>
</dbReference>
<protein>
    <submittedName>
        <fullName evidence="2">Uncharacterized protein</fullName>
    </submittedName>
</protein>
<reference evidence="3" key="1">
    <citation type="journal article" date="2019" name="Int. J. Syst. Evol. Microbiol.">
        <title>The Global Catalogue of Microorganisms (GCM) 10K type strain sequencing project: providing services to taxonomists for standard genome sequencing and annotation.</title>
        <authorList>
            <consortium name="The Broad Institute Genomics Platform"/>
            <consortium name="The Broad Institute Genome Sequencing Center for Infectious Disease"/>
            <person name="Wu L."/>
            <person name="Ma J."/>
        </authorList>
    </citation>
    <scope>NUCLEOTIDE SEQUENCE [LARGE SCALE GENOMIC DNA]</scope>
    <source>
        <strain evidence="3">CCUG 60023</strain>
    </source>
</reference>
<keyword evidence="3" id="KW-1185">Reference proteome</keyword>
<proteinExistence type="predicted"/>
<feature type="transmembrane region" description="Helical" evidence="1">
    <location>
        <begin position="50"/>
        <end position="75"/>
    </location>
</feature>
<organism evidence="2 3">
    <name type="scientific">Pseudahrensia aquimaris</name>
    <dbReference type="NCBI Taxonomy" id="744461"/>
    <lineage>
        <taxon>Bacteria</taxon>
        <taxon>Pseudomonadati</taxon>
        <taxon>Pseudomonadota</taxon>
        <taxon>Alphaproteobacteria</taxon>
        <taxon>Hyphomicrobiales</taxon>
        <taxon>Ahrensiaceae</taxon>
        <taxon>Pseudahrensia</taxon>
    </lineage>
</organism>
<keyword evidence="1" id="KW-1133">Transmembrane helix</keyword>
<feature type="transmembrane region" description="Helical" evidence="1">
    <location>
        <begin position="200"/>
        <end position="220"/>
    </location>
</feature>
<comment type="caution">
    <text evidence="2">The sequence shown here is derived from an EMBL/GenBank/DDBJ whole genome shotgun (WGS) entry which is preliminary data.</text>
</comment>
<keyword evidence="1" id="KW-0812">Transmembrane</keyword>
<dbReference type="Proteomes" id="UP001597101">
    <property type="component" value="Unassembled WGS sequence"/>
</dbReference>
<feature type="transmembrane region" description="Helical" evidence="1">
    <location>
        <begin position="163"/>
        <end position="188"/>
    </location>
</feature>